<dbReference type="InterPro" id="IPR029063">
    <property type="entry name" value="SAM-dependent_MTases_sf"/>
</dbReference>
<dbReference type="Gene3D" id="3.40.50.150">
    <property type="entry name" value="Vaccinia Virus protein VP39"/>
    <property type="match status" value="1"/>
</dbReference>
<dbReference type="OrthoDB" id="9797252at2"/>
<comment type="caution">
    <text evidence="1">The sequence shown here is derived from an EMBL/GenBank/DDBJ whole genome shotgun (WGS) entry which is preliminary data.</text>
</comment>
<evidence type="ECO:0000313" key="1">
    <source>
        <dbReference type="EMBL" id="TQL52472.1"/>
    </source>
</evidence>
<dbReference type="SUPFAM" id="SSF53335">
    <property type="entry name" value="S-adenosyl-L-methionine-dependent methyltransferases"/>
    <property type="match status" value="1"/>
</dbReference>
<protein>
    <recommendedName>
        <fullName evidence="3">Methyltransferase family protein</fullName>
    </recommendedName>
</protein>
<dbReference type="CDD" id="cd02440">
    <property type="entry name" value="AdoMet_MTases"/>
    <property type="match status" value="1"/>
</dbReference>
<accession>A0A542YWL1</accession>
<organism evidence="1 2">
    <name type="scientific">Ornithinicoccus hortensis</name>
    <dbReference type="NCBI Taxonomy" id="82346"/>
    <lineage>
        <taxon>Bacteria</taxon>
        <taxon>Bacillati</taxon>
        <taxon>Actinomycetota</taxon>
        <taxon>Actinomycetes</taxon>
        <taxon>Micrococcales</taxon>
        <taxon>Intrasporangiaceae</taxon>
        <taxon>Ornithinicoccus</taxon>
    </lineage>
</organism>
<name>A0A542YWL1_9MICO</name>
<dbReference type="RefSeq" id="WP_141786341.1">
    <property type="nucleotide sequence ID" value="NZ_BAAAIK010000001.1"/>
</dbReference>
<dbReference type="AlphaFoldDB" id="A0A542YWL1"/>
<proteinExistence type="predicted"/>
<evidence type="ECO:0000313" key="2">
    <source>
        <dbReference type="Proteomes" id="UP000319516"/>
    </source>
</evidence>
<gene>
    <name evidence="1" type="ORF">FB467_3658</name>
</gene>
<reference evidence="1 2" key="1">
    <citation type="submission" date="2019-06" db="EMBL/GenBank/DDBJ databases">
        <title>Sequencing the genomes of 1000 actinobacteria strains.</title>
        <authorList>
            <person name="Klenk H.-P."/>
        </authorList>
    </citation>
    <scope>NUCLEOTIDE SEQUENCE [LARGE SCALE GENOMIC DNA]</scope>
    <source>
        <strain evidence="1 2">DSM 12335</strain>
    </source>
</reference>
<keyword evidence="2" id="KW-1185">Reference proteome</keyword>
<dbReference type="EMBL" id="VFOP01000001">
    <property type="protein sequence ID" value="TQL52472.1"/>
    <property type="molecule type" value="Genomic_DNA"/>
</dbReference>
<dbReference type="Proteomes" id="UP000319516">
    <property type="component" value="Unassembled WGS sequence"/>
</dbReference>
<sequence>MTHTLPTEPTYEGLGEFHDLSMTAPWERLRPHVRTLFAGLPATSTVADLGAGSGMGTRVLAQESGVRIVALEPSLVMRSVLTARVGDSPDLSRRVTVLAGALPVDLDALPRPLDGCVCAHMLGHLDTSARRRLWRGLADRCTTGAVGLVTTEERHEDDLARTGRRAGEPLVETRVLGGLEYRAVYRDAGTLGSTDRFSTTYQVLADGELLREATFAGSWAPVSYEVLVDELGSSGLRARTLAPGVAAITR</sequence>
<evidence type="ECO:0008006" key="3">
    <source>
        <dbReference type="Google" id="ProtNLM"/>
    </source>
</evidence>